<proteinExistence type="predicted"/>
<dbReference type="GO" id="GO:0016787">
    <property type="term" value="F:hydrolase activity"/>
    <property type="evidence" value="ECO:0007669"/>
    <property type="project" value="UniProtKB-KW"/>
</dbReference>
<dbReference type="InterPro" id="IPR012338">
    <property type="entry name" value="Beta-lactam/transpept-like"/>
</dbReference>
<dbReference type="PANTHER" id="PTHR46825">
    <property type="entry name" value="D-ALANYL-D-ALANINE-CARBOXYPEPTIDASE/ENDOPEPTIDASE AMPH"/>
    <property type="match status" value="1"/>
</dbReference>
<sequence>MYLLSLRIVIFGICCSFTSLLYAQTIIDENELEDTVLQALESFNTPGMSIALVYQGKTILSKGYGLSNLEQNTPVTPQTYFRLASTSKAFTAASLAILVDEGKLNWDDLVIDHIPQFRLNDSYATQHFTVKDLLTHNSGLVGGAGDSMIWPEPSGFDRKEVIENLRFLSPEYPFHSRYAYSNVMYIVAGALVERVSNIPFERFVDQRIFKALDMPCYSGSHPQAVAQASAMAYGHNDRKGLYPIPRNAIKEDALMSAAAGGMICNAEGMSKWLTALTTKSRLPFSEAQLEMMWTGHTLLNLSKDDQQWFGSNFHSYGLGWRLSNIGQFKLISHTGTLSGYQAYIALIPELSLGISILNNGSNYGARSAVMNTILSHFVLKNLNSENSTLSANVDWVARFIEILKDREQKWLANNPTPVSKSRVSIPKTSIIGDYQDEWFGGLKIWLNDNKLRIKSMRMKTLIGTLTPFQDSTFKIDWDNENAQADAFIEFELNTAREVTAATLRPFSLKTRKNHAYRDMYFIKTNGGDAK</sequence>
<evidence type="ECO:0000259" key="1">
    <source>
        <dbReference type="Pfam" id="PF00144"/>
    </source>
</evidence>
<dbReference type="InterPro" id="IPR021860">
    <property type="entry name" value="Peptidase_S12_Pab87-rel_C"/>
</dbReference>
<accession>A0ABV7FNM0</accession>
<comment type="caution">
    <text evidence="3">The sequence shown here is derived from an EMBL/GenBank/DDBJ whole genome shotgun (WGS) entry which is preliminary data.</text>
</comment>
<evidence type="ECO:0000313" key="4">
    <source>
        <dbReference type="Proteomes" id="UP001595478"/>
    </source>
</evidence>
<dbReference type="EMBL" id="JBHRSW010000006">
    <property type="protein sequence ID" value="MFC3120861.1"/>
    <property type="molecule type" value="Genomic_DNA"/>
</dbReference>
<dbReference type="Proteomes" id="UP001595478">
    <property type="component" value="Unassembled WGS sequence"/>
</dbReference>
<protein>
    <submittedName>
        <fullName evidence="3">Serine hydrolase</fullName>
    </submittedName>
</protein>
<feature type="domain" description="Peptidase S12 Pab87-related C-terminal" evidence="2">
    <location>
        <begin position="431"/>
        <end position="507"/>
    </location>
</feature>
<evidence type="ECO:0000313" key="3">
    <source>
        <dbReference type="EMBL" id="MFC3120861.1"/>
    </source>
</evidence>
<dbReference type="SUPFAM" id="SSF56601">
    <property type="entry name" value="beta-lactamase/transpeptidase-like"/>
    <property type="match status" value="1"/>
</dbReference>
<dbReference type="RefSeq" id="WP_376919004.1">
    <property type="nucleotide sequence ID" value="NZ_JBHRSW010000006.1"/>
</dbReference>
<dbReference type="Pfam" id="PF00144">
    <property type="entry name" value="Beta-lactamase"/>
    <property type="match status" value="1"/>
</dbReference>
<dbReference type="InterPro" id="IPR050491">
    <property type="entry name" value="AmpC-like"/>
</dbReference>
<dbReference type="Gene3D" id="3.40.710.10">
    <property type="entry name" value="DD-peptidase/beta-lactamase superfamily"/>
    <property type="match status" value="1"/>
</dbReference>
<organism evidence="3 4">
    <name type="scientific">Agaribacter flavus</name>
    <dbReference type="NCBI Taxonomy" id="1902781"/>
    <lineage>
        <taxon>Bacteria</taxon>
        <taxon>Pseudomonadati</taxon>
        <taxon>Pseudomonadota</taxon>
        <taxon>Gammaproteobacteria</taxon>
        <taxon>Alteromonadales</taxon>
        <taxon>Alteromonadaceae</taxon>
        <taxon>Agaribacter</taxon>
    </lineage>
</organism>
<name>A0ABV7FNM0_9ALTE</name>
<dbReference type="Gene3D" id="2.40.128.600">
    <property type="match status" value="1"/>
</dbReference>
<evidence type="ECO:0000259" key="2">
    <source>
        <dbReference type="Pfam" id="PF11954"/>
    </source>
</evidence>
<keyword evidence="3" id="KW-0378">Hydrolase</keyword>
<dbReference type="PANTHER" id="PTHR46825:SF15">
    <property type="entry name" value="BETA-LACTAMASE-RELATED DOMAIN-CONTAINING PROTEIN"/>
    <property type="match status" value="1"/>
</dbReference>
<dbReference type="InterPro" id="IPR001466">
    <property type="entry name" value="Beta-lactam-related"/>
</dbReference>
<keyword evidence="4" id="KW-1185">Reference proteome</keyword>
<dbReference type="Pfam" id="PF11954">
    <property type="entry name" value="DUF3471"/>
    <property type="match status" value="1"/>
</dbReference>
<reference evidence="4" key="1">
    <citation type="journal article" date="2019" name="Int. J. Syst. Evol. Microbiol.">
        <title>The Global Catalogue of Microorganisms (GCM) 10K type strain sequencing project: providing services to taxonomists for standard genome sequencing and annotation.</title>
        <authorList>
            <consortium name="The Broad Institute Genomics Platform"/>
            <consortium name="The Broad Institute Genome Sequencing Center for Infectious Disease"/>
            <person name="Wu L."/>
            <person name="Ma J."/>
        </authorList>
    </citation>
    <scope>NUCLEOTIDE SEQUENCE [LARGE SCALE GENOMIC DNA]</scope>
    <source>
        <strain evidence="4">KCTC 52473</strain>
    </source>
</reference>
<feature type="domain" description="Beta-lactamase-related" evidence="1">
    <location>
        <begin position="37"/>
        <end position="366"/>
    </location>
</feature>
<gene>
    <name evidence="3" type="ORF">ACFOHL_04475</name>
</gene>